<evidence type="ECO:0000313" key="2">
    <source>
        <dbReference type="EMBL" id="KAF6843570.1"/>
    </source>
</evidence>
<proteinExistence type="predicted"/>
<gene>
    <name evidence="2" type="ORF">CMUS01_01978</name>
</gene>
<comment type="caution">
    <text evidence="2">The sequence shown here is derived from an EMBL/GenBank/DDBJ whole genome shotgun (WGS) entry which is preliminary data.</text>
</comment>
<dbReference type="PANTHER" id="PTHR12475">
    <property type="match status" value="1"/>
</dbReference>
<name>A0A8H6U884_9PEZI</name>
<feature type="compositionally biased region" description="Basic and acidic residues" evidence="1">
    <location>
        <begin position="133"/>
        <end position="144"/>
    </location>
</feature>
<evidence type="ECO:0000313" key="3">
    <source>
        <dbReference type="Proteomes" id="UP000639643"/>
    </source>
</evidence>
<dbReference type="AlphaFoldDB" id="A0A8H6U884"/>
<protein>
    <submittedName>
        <fullName evidence="2">Uncharacterized protein</fullName>
    </submittedName>
</protein>
<organism evidence="2 3">
    <name type="scientific">Colletotrichum musicola</name>
    <dbReference type="NCBI Taxonomy" id="2175873"/>
    <lineage>
        <taxon>Eukaryota</taxon>
        <taxon>Fungi</taxon>
        <taxon>Dikarya</taxon>
        <taxon>Ascomycota</taxon>
        <taxon>Pezizomycotina</taxon>
        <taxon>Sordariomycetes</taxon>
        <taxon>Hypocreomycetidae</taxon>
        <taxon>Glomerellales</taxon>
        <taxon>Glomerellaceae</taxon>
        <taxon>Colletotrichum</taxon>
        <taxon>Colletotrichum orchidearum species complex</taxon>
    </lineage>
</organism>
<dbReference type="EMBL" id="WIGM01000037">
    <property type="protein sequence ID" value="KAF6843570.1"/>
    <property type="molecule type" value="Genomic_DNA"/>
</dbReference>
<dbReference type="OrthoDB" id="265761at2759"/>
<dbReference type="InterPro" id="IPR051490">
    <property type="entry name" value="THEM6_lcsJ_thioesterase"/>
</dbReference>
<dbReference type="Proteomes" id="UP000639643">
    <property type="component" value="Unassembled WGS sequence"/>
</dbReference>
<reference evidence="2" key="1">
    <citation type="journal article" date="2020" name="Phytopathology">
        <title>Genome Sequence Resources of Colletotrichum truncatum, C. plurivorum, C. musicola, and C. sojae: Four Species Pathogenic to Soybean (Glycine max).</title>
        <authorList>
            <person name="Rogerio F."/>
            <person name="Boufleur T.R."/>
            <person name="Ciampi-Guillardi M."/>
            <person name="Sukno S.A."/>
            <person name="Thon M.R."/>
            <person name="Massola Junior N.S."/>
            <person name="Baroncelli R."/>
        </authorList>
    </citation>
    <scope>NUCLEOTIDE SEQUENCE</scope>
    <source>
        <strain evidence="2">LFN0074</strain>
    </source>
</reference>
<dbReference type="PANTHER" id="PTHR12475:SF4">
    <property type="entry name" value="PROTEIN THEM6"/>
    <property type="match status" value="1"/>
</dbReference>
<keyword evidence="3" id="KW-1185">Reference proteome</keyword>
<feature type="region of interest" description="Disordered" evidence="1">
    <location>
        <begin position="114"/>
        <end position="156"/>
    </location>
</feature>
<evidence type="ECO:0000256" key="1">
    <source>
        <dbReference type="SAM" id="MobiDB-lite"/>
    </source>
</evidence>
<accession>A0A8H6U884</accession>
<sequence>MWTRIIAWDEKWFYVATHFVRAGAGCPGQSSLYPDQAPRVGSKPFKADKDLYATALGRCVFKSGRKTVSPGNMLHMAGLVPDEVGKTAGLDEGVRDELRDVEENRQRGLKIAENKQAAPARPRDRVRQRRGRGFRETHGWDRRSWRGSHATATGRAAEETVPVVDPMIFNNPNYIHMARSKHSRSVGVHLAPGVSLSAVVHSDRCVSSLP</sequence>